<dbReference type="SMR" id="A0A444XZU2"/>
<feature type="region of interest" description="Disordered" evidence="4">
    <location>
        <begin position="243"/>
        <end position="277"/>
    </location>
</feature>
<dbReference type="STRING" id="3818.A0A444XZU2"/>
<name>A0A444XZU2_ARAHY</name>
<dbReference type="EMBL" id="SDMP01000018">
    <property type="protein sequence ID" value="RYQ95205.1"/>
    <property type="molecule type" value="Genomic_DNA"/>
</dbReference>
<dbReference type="InterPro" id="IPR002068">
    <property type="entry name" value="A-crystallin/Hsp20_dom"/>
</dbReference>
<feature type="domain" description="SHSP" evidence="6">
    <location>
        <begin position="18"/>
        <end position="124"/>
    </location>
</feature>
<comment type="similarity">
    <text evidence="2 3">Belongs to the small heat shock protein (HSP20) family.</text>
</comment>
<keyword evidence="5" id="KW-0472">Membrane</keyword>
<dbReference type="SUPFAM" id="SSF49764">
    <property type="entry name" value="HSP20-like chaperones"/>
    <property type="match status" value="1"/>
</dbReference>
<evidence type="ECO:0000259" key="6">
    <source>
        <dbReference type="PROSITE" id="PS01031"/>
    </source>
</evidence>
<evidence type="ECO:0000256" key="2">
    <source>
        <dbReference type="PROSITE-ProRule" id="PRU00285"/>
    </source>
</evidence>
<keyword evidence="1" id="KW-0346">Stress response</keyword>
<dbReference type="Gene3D" id="2.60.40.790">
    <property type="match status" value="1"/>
</dbReference>
<keyword evidence="8" id="KW-1185">Reference proteome</keyword>
<dbReference type="InterPro" id="IPR008978">
    <property type="entry name" value="HSP20-like_chaperone"/>
</dbReference>
<feature type="transmembrane region" description="Helical" evidence="5">
    <location>
        <begin position="351"/>
        <end position="371"/>
    </location>
</feature>
<organism evidence="7 8">
    <name type="scientific">Arachis hypogaea</name>
    <name type="common">Peanut</name>
    <dbReference type="NCBI Taxonomy" id="3818"/>
    <lineage>
        <taxon>Eukaryota</taxon>
        <taxon>Viridiplantae</taxon>
        <taxon>Streptophyta</taxon>
        <taxon>Embryophyta</taxon>
        <taxon>Tracheophyta</taxon>
        <taxon>Spermatophyta</taxon>
        <taxon>Magnoliopsida</taxon>
        <taxon>eudicotyledons</taxon>
        <taxon>Gunneridae</taxon>
        <taxon>Pentapetalae</taxon>
        <taxon>rosids</taxon>
        <taxon>fabids</taxon>
        <taxon>Fabales</taxon>
        <taxon>Fabaceae</taxon>
        <taxon>Papilionoideae</taxon>
        <taxon>50 kb inversion clade</taxon>
        <taxon>dalbergioids sensu lato</taxon>
        <taxon>Dalbergieae</taxon>
        <taxon>Pterocarpus clade</taxon>
        <taxon>Arachis</taxon>
    </lineage>
</organism>
<feature type="compositionally biased region" description="Basic and acidic residues" evidence="4">
    <location>
        <begin position="221"/>
        <end position="231"/>
    </location>
</feature>
<reference evidence="7 8" key="1">
    <citation type="submission" date="2019-01" db="EMBL/GenBank/DDBJ databases">
        <title>Sequencing of cultivated peanut Arachis hypogaea provides insights into genome evolution and oil improvement.</title>
        <authorList>
            <person name="Chen X."/>
        </authorList>
    </citation>
    <scope>NUCLEOTIDE SEQUENCE [LARGE SCALE GENOMIC DNA]</scope>
    <source>
        <strain evidence="8">cv. Fuhuasheng</strain>
        <tissue evidence="7">Leaves</tissue>
    </source>
</reference>
<feature type="compositionally biased region" description="Basic and acidic residues" evidence="4">
    <location>
        <begin position="194"/>
        <end position="210"/>
    </location>
</feature>
<evidence type="ECO:0000256" key="5">
    <source>
        <dbReference type="SAM" id="Phobius"/>
    </source>
</evidence>
<evidence type="ECO:0000313" key="7">
    <source>
        <dbReference type="EMBL" id="RYQ95205.1"/>
    </source>
</evidence>
<comment type="caution">
    <text evidence="7">The sequence shown here is derived from an EMBL/GenBank/DDBJ whole genome shotgun (WGS) entry which is preliminary data.</text>
</comment>
<dbReference type="Proteomes" id="UP000289738">
    <property type="component" value="Chromosome B08"/>
</dbReference>
<dbReference type="CDD" id="cd06464">
    <property type="entry name" value="ACD_sHsps-like"/>
    <property type="match status" value="1"/>
</dbReference>
<dbReference type="Pfam" id="PF00011">
    <property type="entry name" value="HSP20"/>
    <property type="match status" value="1"/>
</dbReference>
<feature type="compositionally biased region" description="Polar residues" evidence="4">
    <location>
        <begin position="115"/>
        <end position="126"/>
    </location>
</feature>
<dbReference type="PANTHER" id="PTHR11527">
    <property type="entry name" value="HEAT-SHOCK PROTEIN 20 FAMILY MEMBER"/>
    <property type="match status" value="1"/>
</dbReference>
<sequence>MAMRPRTPTFRTHQSVRRIYETLQPKSETKETPEAFLLHVYLPGYTKERIKITFVGSSRKVKVSGERPIQGNKWSRFEQTYPVPENCNPEALEAKFEVGTLVLTMPKNLSVPQEALNTPQGKTRPTPNKAEDAKLEEPLMGNKKPQKGTEEATSSSSSYRPIESPKLENESRLKALFPPSEANRVQDQIIKRPPLSDEKPSKRQKEDEAKATLTAVARDSSPAEKREDEARLKTRLAAVRKQLEEKEEDERLQKKEKEVNEEYGKTSEPRKVISNDDDVGKGVLKEKEIRMRKVSPKLGTGEVSAQTAASDKSKQDMIDTVGNGIRELVASASLVVTRIKEGKWNEEEKDLVVNMAAAVAVIAGLGAYVSYRFVSS</sequence>
<evidence type="ECO:0000256" key="1">
    <source>
        <dbReference type="ARBA" id="ARBA00023016"/>
    </source>
</evidence>
<evidence type="ECO:0000313" key="8">
    <source>
        <dbReference type="Proteomes" id="UP000289738"/>
    </source>
</evidence>
<keyword evidence="5" id="KW-0812">Transmembrane</keyword>
<feature type="region of interest" description="Disordered" evidence="4">
    <location>
        <begin position="112"/>
        <end position="231"/>
    </location>
</feature>
<feature type="compositionally biased region" description="Basic and acidic residues" evidence="4">
    <location>
        <begin position="163"/>
        <end position="173"/>
    </location>
</feature>
<dbReference type="AlphaFoldDB" id="A0A444XZU2"/>
<keyword evidence="5" id="KW-1133">Transmembrane helix</keyword>
<protein>
    <recommendedName>
        <fullName evidence="6">SHSP domain-containing protein</fullName>
    </recommendedName>
</protein>
<evidence type="ECO:0000256" key="4">
    <source>
        <dbReference type="SAM" id="MobiDB-lite"/>
    </source>
</evidence>
<proteinExistence type="inferred from homology"/>
<evidence type="ECO:0000256" key="3">
    <source>
        <dbReference type="RuleBase" id="RU003616"/>
    </source>
</evidence>
<accession>A0A444XZU2</accession>
<dbReference type="OrthoDB" id="1431247at2759"/>
<dbReference type="PROSITE" id="PS01031">
    <property type="entry name" value="SHSP"/>
    <property type="match status" value="1"/>
</dbReference>
<dbReference type="Gramene" id="arahy.Tifrunner.gnm2.ann2.Ah18g360000.1">
    <property type="protein sequence ID" value="arahy.Tifrunner.gnm2.ann2.Ah18g360000.1-CDS"/>
    <property type="gene ID" value="arahy.Tifrunner.gnm2.ann2.Ah18g360000"/>
</dbReference>
<gene>
    <name evidence="7" type="ORF">Ahy_B08g090266</name>
</gene>
<dbReference type="InterPro" id="IPR031107">
    <property type="entry name" value="Small_HSP"/>
</dbReference>